<dbReference type="Proteomes" id="UP001159428">
    <property type="component" value="Unassembled WGS sequence"/>
</dbReference>
<accession>A0AAU9XVI2</accession>
<dbReference type="PROSITE" id="PS50837">
    <property type="entry name" value="NACHT"/>
    <property type="match status" value="1"/>
</dbReference>
<feature type="coiled-coil region" evidence="2">
    <location>
        <begin position="149"/>
        <end position="180"/>
    </location>
</feature>
<dbReference type="PANTHER" id="PTHR10039">
    <property type="entry name" value="AMELOGENIN"/>
    <property type="match status" value="1"/>
</dbReference>
<dbReference type="InterPro" id="IPR041249">
    <property type="entry name" value="HEPN_DZIP3"/>
</dbReference>
<dbReference type="Pfam" id="PF18738">
    <property type="entry name" value="HEPN_DZIP3"/>
    <property type="match status" value="1"/>
</dbReference>
<evidence type="ECO:0000256" key="1">
    <source>
        <dbReference type="ARBA" id="ARBA00022737"/>
    </source>
</evidence>
<gene>
    <name evidence="4" type="ORF">PMEA_00032161</name>
</gene>
<feature type="domain" description="NACHT" evidence="3">
    <location>
        <begin position="244"/>
        <end position="391"/>
    </location>
</feature>
<dbReference type="Gene3D" id="3.40.50.300">
    <property type="entry name" value="P-loop containing nucleotide triphosphate hydrolases"/>
    <property type="match status" value="1"/>
</dbReference>
<dbReference type="InterPro" id="IPR015943">
    <property type="entry name" value="WD40/YVTN_repeat-like_dom_sf"/>
</dbReference>
<protein>
    <recommendedName>
        <fullName evidence="3">NACHT domain-containing protein</fullName>
    </recommendedName>
</protein>
<dbReference type="Pfam" id="PF24883">
    <property type="entry name" value="NPHP3_N"/>
    <property type="match status" value="1"/>
</dbReference>
<sequence>EKKNGEKLWSLVTNEGAAALRILLSKSHSPQPLDTWLGQHKRTLSSLKRRVLHDDQWQKLFPSDGTQPNCGSFDITLLVILLTNICGLSPPNTGWNNEPPQSDKSTEANIVRIRDYRNLVSHFPSTGVPTQKFNTYWEEIADVLVALGIDRNEIDALKKEEELEKLAQQWNASISSMKQRKGSTIHQNRNEIDALKKEEELEKLARFDFTGDINHYLAKFQDRTREWIFNEVKNWLDDRRSPHRAMLITAVAGMGKSVASAVICKRMQKEDRPIGCHFCQHSCDFYRDPKRMLQSLAYQLSSKLPEYKAALVKQLSSDRGKELEDMRVEDLFVWLFKEPLSAVSDPGRNVLVIIDALDESELDGRNELLDVIANYLSKLPLWIRFLITARPEKNISDKLRNLKIFKLQQEDERNRDDIKTFFEKKLNSDVTNPDSLSAIVQELVHLSDGSMLFVYFLIQMIQDGASPVSPEELRRQFPHGISSVYQSYFERMEKRLKEELKDNYGSFLTDFLSALTVSVEPLHKDFIVDILLQNRNTSESDPLSDQRKLEGVIGCISSLFILRDDHVHMFHKSIKDWLTDPSNGFFFVEEKEGHKILSELCAEVLEIVKGRLEYLAEPPPQAKIKYALRHGVKHMLEALETESAQMEELVQGYVTDLELVYAKLRTEDTDVLKDLVLVQEHPNSRELSEEIHNTIESLLLQFKRNPKLLRDTPGMIFQNLLNEGGSALYQQVSDTLLSSHPEIPYMKLLDKNGHQGPVVGRFFCSDKVVCFDVSPEEKLLVSECRDGQTSLWSLKTGKRLWEKALLKSRKSYNEVPLGSAFRQTCEGSETGKRTLSFYRSTVFHPDGCSILPGNLAKVYSLDGEPKMLTDCPEDAHQVVMWNTKNGEEIKRFESEETIASFAISQDGSRVAICNTSGLLWLQAVEDPSWKKAPPNIFGEGNPCGLLHFTEAGVLVGGSIQHELSDHRDKYKLSVPALQSQSSCVLWPWESVDSVDRLKVVCKTFHLVSADLIMGFCLMLLKDLAVVGSPTVNYLTMLDITRPLQDVEMPRTAQTAFSADNGSTRLYTTIAICNHSAEMETDESRLVTFTMRDANNAREVKQEKSFQHSSRRVKNGVLTVIVTYNGETGVLLQTDSKTLEVWNSDLSQGFNSITMMGKIERLIPVSQDLVGCVLYTPKFSSEGQHELTIALFDVFAWKVVFERNLSGKPDLKSIACSLQRDVVFCAENDARKREMFFYRGEANVPIWKEDDIYQGGCNWRHPHCVFSPQGDVVVTWNTLNNGYGLHALNAKTGMRKQVFLENCYDIADSKFLNDGETMVCYRYESNVQIFNVTSGEVLAVLDIGERPTCIGCSPGEPRIAVGLRFGNVIVIRAHVPKLRRANHKQRKGELKLIFSYLIHDKYLVPQI</sequence>
<dbReference type="InterPro" id="IPR036322">
    <property type="entry name" value="WD40_repeat_dom_sf"/>
</dbReference>
<evidence type="ECO:0000313" key="4">
    <source>
        <dbReference type="EMBL" id="CAH3159891.1"/>
    </source>
</evidence>
<dbReference type="InterPro" id="IPR007111">
    <property type="entry name" value="NACHT_NTPase"/>
</dbReference>
<keyword evidence="1" id="KW-0677">Repeat</keyword>
<name>A0AAU9XVI2_9CNID</name>
<comment type="caution">
    <text evidence="4">The sequence shown here is derived from an EMBL/GenBank/DDBJ whole genome shotgun (WGS) entry which is preliminary data.</text>
</comment>
<dbReference type="SUPFAM" id="SSF52540">
    <property type="entry name" value="P-loop containing nucleoside triphosphate hydrolases"/>
    <property type="match status" value="1"/>
</dbReference>
<feature type="non-terminal residue" evidence="4">
    <location>
        <position position="1"/>
    </location>
</feature>
<proteinExistence type="predicted"/>
<dbReference type="InterPro" id="IPR027417">
    <property type="entry name" value="P-loop_NTPase"/>
</dbReference>
<dbReference type="SUPFAM" id="SSF50978">
    <property type="entry name" value="WD40 repeat-like"/>
    <property type="match status" value="1"/>
</dbReference>
<evidence type="ECO:0000313" key="5">
    <source>
        <dbReference type="Proteomes" id="UP001159428"/>
    </source>
</evidence>
<reference evidence="4 5" key="1">
    <citation type="submission" date="2022-05" db="EMBL/GenBank/DDBJ databases">
        <authorList>
            <consortium name="Genoscope - CEA"/>
            <person name="William W."/>
        </authorList>
    </citation>
    <scope>NUCLEOTIDE SEQUENCE [LARGE SCALE GENOMIC DNA]</scope>
</reference>
<keyword evidence="2" id="KW-0175">Coiled coil</keyword>
<organism evidence="4 5">
    <name type="scientific">Pocillopora meandrina</name>
    <dbReference type="NCBI Taxonomy" id="46732"/>
    <lineage>
        <taxon>Eukaryota</taxon>
        <taxon>Metazoa</taxon>
        <taxon>Cnidaria</taxon>
        <taxon>Anthozoa</taxon>
        <taxon>Hexacorallia</taxon>
        <taxon>Scleractinia</taxon>
        <taxon>Astrocoeniina</taxon>
        <taxon>Pocilloporidae</taxon>
        <taxon>Pocillopora</taxon>
    </lineage>
</organism>
<dbReference type="SUPFAM" id="SSF50998">
    <property type="entry name" value="Quinoprotein alcohol dehydrogenase-like"/>
    <property type="match status" value="1"/>
</dbReference>
<dbReference type="InterPro" id="IPR056884">
    <property type="entry name" value="NPHP3-like_N"/>
</dbReference>
<evidence type="ECO:0000259" key="3">
    <source>
        <dbReference type="PROSITE" id="PS50837"/>
    </source>
</evidence>
<keyword evidence="5" id="KW-1185">Reference proteome</keyword>
<dbReference type="EMBL" id="CALNXJ010000073">
    <property type="protein sequence ID" value="CAH3159891.1"/>
    <property type="molecule type" value="Genomic_DNA"/>
</dbReference>
<dbReference type="Gene3D" id="2.130.10.10">
    <property type="entry name" value="YVTN repeat-like/Quinoprotein amine dehydrogenase"/>
    <property type="match status" value="1"/>
</dbReference>
<dbReference type="PANTHER" id="PTHR10039:SF14">
    <property type="entry name" value="NACHT DOMAIN-CONTAINING PROTEIN"/>
    <property type="match status" value="1"/>
</dbReference>
<dbReference type="InterPro" id="IPR011047">
    <property type="entry name" value="Quinoprotein_ADH-like_sf"/>
</dbReference>
<evidence type="ECO:0000256" key="2">
    <source>
        <dbReference type="SAM" id="Coils"/>
    </source>
</evidence>